<sequence length="156" mass="16831">MRRNMWKASVASGLLSLSLAFGGLPVRAESDGVVKLPQDVAFSEAAAGKPQTAVLYGDPAKSGLYVMRLKFPAGFKVQPHTHPEEIRTLTVLSGTLYFGWGDKWDESKVTPYPPGTFFSELPTTPHFVWAKDGEVIVQVAGIGPSGFIPAQHSTDD</sequence>
<feature type="signal peptide" evidence="1">
    <location>
        <begin position="1"/>
        <end position="28"/>
    </location>
</feature>
<dbReference type="Proteomes" id="UP001626536">
    <property type="component" value="Chromosome"/>
</dbReference>
<dbReference type="InterPro" id="IPR014710">
    <property type="entry name" value="RmlC-like_jellyroll"/>
</dbReference>
<feature type="chain" id="PRO_5045820015" evidence="1">
    <location>
        <begin position="29"/>
        <end position="156"/>
    </location>
</feature>
<reference evidence="2 3" key="1">
    <citation type="submission" date="2023-10" db="EMBL/GenBank/DDBJ databases">
        <title>Novel methanotroph of the genus Methylocapsa from a subarctic wetland.</title>
        <authorList>
            <person name="Belova S.E."/>
            <person name="Oshkin I.Y."/>
            <person name="Miroshnikov K."/>
            <person name="Dedysh S.N."/>
        </authorList>
    </citation>
    <scope>NUCLEOTIDE SEQUENCE [LARGE SCALE GENOMIC DNA]</scope>
    <source>
        <strain evidence="2 3">RX1</strain>
    </source>
</reference>
<dbReference type="RefSeq" id="WP_407339563.1">
    <property type="nucleotide sequence ID" value="NZ_CP136862.1"/>
</dbReference>
<evidence type="ECO:0000256" key="1">
    <source>
        <dbReference type="SAM" id="SignalP"/>
    </source>
</evidence>
<dbReference type="SUPFAM" id="SSF51182">
    <property type="entry name" value="RmlC-like cupins"/>
    <property type="match status" value="1"/>
</dbReference>
<accession>A0ABZ0HT84</accession>
<gene>
    <name evidence="2" type="ORF">RZS28_02075</name>
</gene>
<name>A0ABZ0HT84_9HYPH</name>
<keyword evidence="3" id="KW-1185">Reference proteome</keyword>
<dbReference type="InterPro" id="IPR011051">
    <property type="entry name" value="RmlC_Cupin_sf"/>
</dbReference>
<protein>
    <submittedName>
        <fullName evidence="2">Cupin domain-containing protein</fullName>
    </submittedName>
</protein>
<dbReference type="CDD" id="cd06989">
    <property type="entry name" value="cupin_DRT102"/>
    <property type="match status" value="1"/>
</dbReference>
<proteinExistence type="predicted"/>
<dbReference type="EMBL" id="CP136862">
    <property type="protein sequence ID" value="WOJ90116.1"/>
    <property type="molecule type" value="Genomic_DNA"/>
</dbReference>
<organism evidence="2 3">
    <name type="scientific">Methylocapsa polymorpha</name>
    <dbReference type="NCBI Taxonomy" id="3080828"/>
    <lineage>
        <taxon>Bacteria</taxon>
        <taxon>Pseudomonadati</taxon>
        <taxon>Pseudomonadota</taxon>
        <taxon>Alphaproteobacteria</taxon>
        <taxon>Hyphomicrobiales</taxon>
        <taxon>Beijerinckiaceae</taxon>
        <taxon>Methylocapsa</taxon>
    </lineage>
</organism>
<keyword evidence="1" id="KW-0732">Signal</keyword>
<dbReference type="Gene3D" id="2.60.120.10">
    <property type="entry name" value="Jelly Rolls"/>
    <property type="match status" value="1"/>
</dbReference>
<evidence type="ECO:0000313" key="2">
    <source>
        <dbReference type="EMBL" id="WOJ90116.1"/>
    </source>
</evidence>
<evidence type="ECO:0000313" key="3">
    <source>
        <dbReference type="Proteomes" id="UP001626536"/>
    </source>
</evidence>